<accession>A0ABP0ZIQ8</accession>
<evidence type="ECO:0000256" key="1">
    <source>
        <dbReference type="ARBA" id="ARBA00022443"/>
    </source>
</evidence>
<dbReference type="PROSITE" id="PS51741">
    <property type="entry name" value="F_BAR"/>
    <property type="match status" value="1"/>
</dbReference>
<feature type="region of interest" description="Disordered" evidence="5">
    <location>
        <begin position="166"/>
        <end position="186"/>
    </location>
</feature>
<dbReference type="InterPro" id="IPR027267">
    <property type="entry name" value="AH/BAR_dom_sf"/>
</dbReference>
<dbReference type="PANTHER" id="PTHR15735:SF21">
    <property type="entry name" value="PROTEIN NERVOUS WRECK"/>
    <property type="match status" value="1"/>
</dbReference>
<evidence type="ECO:0000313" key="9">
    <source>
        <dbReference type="Proteomes" id="UP001497383"/>
    </source>
</evidence>
<dbReference type="SUPFAM" id="SSF50044">
    <property type="entry name" value="SH3-domain"/>
    <property type="match status" value="2"/>
</dbReference>
<evidence type="ECO:0000259" key="7">
    <source>
        <dbReference type="PROSITE" id="PS51741"/>
    </source>
</evidence>
<dbReference type="PROSITE" id="PS50002">
    <property type="entry name" value="SH3"/>
    <property type="match status" value="2"/>
</dbReference>
<dbReference type="InterPro" id="IPR001452">
    <property type="entry name" value="SH3_domain"/>
</dbReference>
<dbReference type="Pfam" id="PF00611">
    <property type="entry name" value="FCH"/>
    <property type="match status" value="1"/>
</dbReference>
<evidence type="ECO:0000313" key="8">
    <source>
        <dbReference type="EMBL" id="CAK9437864.1"/>
    </source>
</evidence>
<evidence type="ECO:0000259" key="6">
    <source>
        <dbReference type="PROSITE" id="PS50002"/>
    </source>
</evidence>
<dbReference type="SMART" id="SM00326">
    <property type="entry name" value="SH3"/>
    <property type="match status" value="2"/>
</dbReference>
<keyword evidence="3 4" id="KW-0175">Coiled coil</keyword>
<dbReference type="InterPro" id="IPR036028">
    <property type="entry name" value="SH3-like_dom_sf"/>
</dbReference>
<keyword evidence="1 2" id="KW-0728">SH3 domain</keyword>
<feature type="domain" description="SH3" evidence="6">
    <location>
        <begin position="550"/>
        <end position="609"/>
    </location>
</feature>
<name>A0ABP0ZIQ8_9ASCO</name>
<dbReference type="Gene3D" id="2.30.30.40">
    <property type="entry name" value="SH3 Domains"/>
    <property type="match status" value="2"/>
</dbReference>
<dbReference type="PRINTS" id="PR00452">
    <property type="entry name" value="SH3DOMAIN"/>
</dbReference>
<evidence type="ECO:0000256" key="4">
    <source>
        <dbReference type="SAM" id="Coils"/>
    </source>
</evidence>
<gene>
    <name evidence="8" type="ORF">LODBEIA_P22420</name>
</gene>
<evidence type="ECO:0000256" key="5">
    <source>
        <dbReference type="SAM" id="MobiDB-lite"/>
    </source>
</evidence>
<dbReference type="InterPro" id="IPR031160">
    <property type="entry name" value="F_BAR_dom"/>
</dbReference>
<dbReference type="Pfam" id="PF00018">
    <property type="entry name" value="SH3_1"/>
    <property type="match status" value="1"/>
</dbReference>
<dbReference type="PANTHER" id="PTHR15735">
    <property type="entry name" value="FCH AND DOUBLE SH3 DOMAINS PROTEIN"/>
    <property type="match status" value="1"/>
</dbReference>
<reference evidence="8 9" key="1">
    <citation type="submission" date="2024-03" db="EMBL/GenBank/DDBJ databases">
        <authorList>
            <person name="Brejova B."/>
        </authorList>
    </citation>
    <scope>NUCLEOTIDE SEQUENCE [LARGE SCALE GENOMIC DNA]</scope>
    <source>
        <strain evidence="8 9">CBS 14171</strain>
    </source>
</reference>
<evidence type="ECO:0000256" key="3">
    <source>
        <dbReference type="PROSITE-ProRule" id="PRU01077"/>
    </source>
</evidence>
<keyword evidence="9" id="KW-1185">Reference proteome</keyword>
<feature type="compositionally biased region" description="Basic and acidic residues" evidence="5">
    <location>
        <begin position="167"/>
        <end position="186"/>
    </location>
</feature>
<feature type="domain" description="F-BAR" evidence="7">
    <location>
        <begin position="6"/>
        <end position="272"/>
    </location>
</feature>
<feature type="coiled-coil region" evidence="4">
    <location>
        <begin position="112"/>
        <end position="164"/>
    </location>
</feature>
<organism evidence="8 9">
    <name type="scientific">Lodderomyces beijingensis</name>
    <dbReference type="NCBI Taxonomy" id="1775926"/>
    <lineage>
        <taxon>Eukaryota</taxon>
        <taxon>Fungi</taxon>
        <taxon>Dikarya</taxon>
        <taxon>Ascomycota</taxon>
        <taxon>Saccharomycotina</taxon>
        <taxon>Pichiomycetes</taxon>
        <taxon>Debaryomycetaceae</taxon>
        <taxon>Candida/Lodderomyces clade</taxon>
        <taxon>Lodderomyces</taxon>
    </lineage>
</organism>
<evidence type="ECO:0000256" key="2">
    <source>
        <dbReference type="PROSITE-ProRule" id="PRU00192"/>
    </source>
</evidence>
<dbReference type="EMBL" id="OZ022407">
    <property type="protein sequence ID" value="CAK9437864.1"/>
    <property type="molecule type" value="Genomic_DNA"/>
</dbReference>
<dbReference type="CDD" id="cd11912">
    <property type="entry name" value="SH3_Bzz1_1"/>
    <property type="match status" value="1"/>
</dbReference>
<dbReference type="InterPro" id="IPR001060">
    <property type="entry name" value="FCH_dom"/>
</dbReference>
<dbReference type="InterPro" id="IPR035459">
    <property type="entry name" value="Bzz1_SH3_1"/>
</dbReference>
<dbReference type="Gene3D" id="1.20.1270.60">
    <property type="entry name" value="Arfaptin homology (AH) domain/BAR domain"/>
    <property type="match status" value="1"/>
</dbReference>
<dbReference type="Pfam" id="PF14604">
    <property type="entry name" value="SH3_9"/>
    <property type="match status" value="1"/>
</dbReference>
<dbReference type="Proteomes" id="UP001497383">
    <property type="component" value="Chromosome 3"/>
</dbReference>
<dbReference type="RefSeq" id="XP_066829180.1">
    <property type="nucleotide sequence ID" value="XM_066972220.1"/>
</dbReference>
<sequence length="609" mass="68166">MSLEELSIGNELKDSYKITSQWVKNGINWLGDIDEFYRERAAIEKDYSSKLRDLTKRYFERKAKLSSNLSVGDEPQITPGSLESASVVLWNDVLTQTEAIAEEKSKFSLELQSKVGENLVSLRNKCDRLEKQIGGINDFLNSEKKKVEEDVAKSKKQYDALCQATETARDKNQKSPSDKHERKVQEKQVAMNNGKNEYLIKINIANRLKDKYYYQDIPEIMDYLQELNEDRVALLNKLLTNACIIERNSLDRVKEKLHNVDKTAVQNNPKLDVAMFIKHNAIAWQEPQDFYFVPCSFWHDDESLIIKEPELTELRKRLQIASNEYRNFESSCLDIKQSLEESTAQRKKDDKDSITLKFDSNLQNSLQILSRFMKEDSSRIKNEVEIEIIQNFAGDQDLRYVAPAAEKKSRFGFLKSKSRTGTATDLSDANADAHSIKTANTSTSLGSNIFSLRRNKSTATNGSRGGAAGTGNGTTARAIYPYTAAGEDETGLAAGDEMTVVEADDGSGWTLVNGPSGQGLVPTSYIEIISTAPPAGKSAPPAVAPKRGAKRVQYLEALYDYEADGDDELTIQAGDRIILVQDDTEGNGWTEGELNGEKGMFPTSYVKKV</sequence>
<dbReference type="SMART" id="SM00055">
    <property type="entry name" value="FCH"/>
    <property type="match status" value="1"/>
</dbReference>
<feature type="domain" description="SH3" evidence="6">
    <location>
        <begin position="471"/>
        <end position="531"/>
    </location>
</feature>
<proteinExistence type="predicted"/>
<dbReference type="SUPFAM" id="SSF103657">
    <property type="entry name" value="BAR/IMD domain-like"/>
    <property type="match status" value="1"/>
</dbReference>
<dbReference type="CDD" id="cd11778">
    <property type="entry name" value="SH3_Bzz1_2"/>
    <property type="match status" value="1"/>
</dbReference>
<dbReference type="GeneID" id="92207438"/>
<protein>
    <submittedName>
        <fullName evidence="8">Uncharacterized protein</fullName>
    </submittedName>
</protein>